<evidence type="ECO:0000256" key="4">
    <source>
        <dbReference type="ARBA" id="ARBA00022692"/>
    </source>
</evidence>
<dbReference type="STRING" id="553469.SAMN04487947_3379"/>
<evidence type="ECO:0000256" key="5">
    <source>
        <dbReference type="ARBA" id="ARBA00022989"/>
    </source>
</evidence>
<proteinExistence type="inferred from homology"/>
<evidence type="ECO:0000313" key="10">
    <source>
        <dbReference type="Proteomes" id="UP000198531"/>
    </source>
</evidence>
<evidence type="ECO:0000313" key="9">
    <source>
        <dbReference type="EMBL" id="SFR67031.1"/>
    </source>
</evidence>
<dbReference type="GO" id="GO:0055085">
    <property type="term" value="P:transmembrane transport"/>
    <property type="evidence" value="ECO:0007669"/>
    <property type="project" value="InterPro"/>
</dbReference>
<comment type="similarity">
    <text evidence="7">Belongs to the binding-protein-dependent transport system permease family.</text>
</comment>
<organism evidence="9 10">
    <name type="scientific">Halogeometricum rufum</name>
    <dbReference type="NCBI Taxonomy" id="553469"/>
    <lineage>
        <taxon>Archaea</taxon>
        <taxon>Methanobacteriati</taxon>
        <taxon>Methanobacteriota</taxon>
        <taxon>Stenosarchaea group</taxon>
        <taxon>Halobacteria</taxon>
        <taxon>Halobacteriales</taxon>
        <taxon>Haloferacaceae</taxon>
        <taxon>Halogeometricum</taxon>
    </lineage>
</organism>
<feature type="transmembrane region" description="Helical" evidence="7">
    <location>
        <begin position="88"/>
        <end position="112"/>
    </location>
</feature>
<feature type="transmembrane region" description="Helical" evidence="7">
    <location>
        <begin position="211"/>
        <end position="232"/>
    </location>
</feature>
<evidence type="ECO:0000256" key="2">
    <source>
        <dbReference type="ARBA" id="ARBA00022448"/>
    </source>
</evidence>
<sequence>MSTDLDLGSEDRPQSGHAAGAGQYVVKALAHGILIVASALAVVPFAYALLTSMKPEENIFSTMGQLIPAEPTLMNYVNIWMQNPLDRWIFNSLLLAAGVVFFTLLLDSLAGYALAKGDFKGQRFVYLLVVGTLIVPPQAIVVPLYIEMSQFDLVNTYWAVMLLYIANPFGVFMMRQFFLSVPDSYLEAARMDGCSTLQIYTRIMLPMAKPALSSLAVFTFTFIWGAFLWPLIVLSDSSMYPLQVGLAGLTGQYGSQWGQLMAAAIIAALPVITAYLLAQKTFMEGIALTGSKG</sequence>
<gene>
    <name evidence="9" type="ORF">SAMN04487947_3379</name>
</gene>
<keyword evidence="2 7" id="KW-0813">Transport</keyword>
<dbReference type="OrthoDB" id="57451at2157"/>
<reference evidence="10" key="1">
    <citation type="submission" date="2016-10" db="EMBL/GenBank/DDBJ databases">
        <authorList>
            <person name="Varghese N."/>
            <person name="Submissions S."/>
        </authorList>
    </citation>
    <scope>NUCLEOTIDE SEQUENCE [LARGE SCALE GENOMIC DNA]</scope>
    <source>
        <strain evidence="10">CGMCC 1.7736</strain>
    </source>
</reference>
<dbReference type="Pfam" id="PF00528">
    <property type="entry name" value="BPD_transp_1"/>
    <property type="match status" value="1"/>
</dbReference>
<name>A0A1I6IK21_9EURY</name>
<evidence type="ECO:0000259" key="8">
    <source>
        <dbReference type="PROSITE" id="PS50928"/>
    </source>
</evidence>
<evidence type="ECO:0000256" key="3">
    <source>
        <dbReference type="ARBA" id="ARBA00022475"/>
    </source>
</evidence>
<dbReference type="EMBL" id="FOYT01000003">
    <property type="protein sequence ID" value="SFR67031.1"/>
    <property type="molecule type" value="Genomic_DNA"/>
</dbReference>
<evidence type="ECO:0000256" key="7">
    <source>
        <dbReference type="RuleBase" id="RU363032"/>
    </source>
</evidence>
<dbReference type="RefSeq" id="WP_089809769.1">
    <property type="nucleotide sequence ID" value="NZ_FOYT01000003.1"/>
</dbReference>
<dbReference type="AlphaFoldDB" id="A0A1I6IK21"/>
<dbReference type="PANTHER" id="PTHR43744:SF12">
    <property type="entry name" value="ABC TRANSPORTER PERMEASE PROTEIN MG189-RELATED"/>
    <property type="match status" value="1"/>
</dbReference>
<feature type="transmembrane region" description="Helical" evidence="7">
    <location>
        <begin position="158"/>
        <end position="181"/>
    </location>
</feature>
<keyword evidence="4 7" id="KW-0812">Transmembrane</keyword>
<feature type="transmembrane region" description="Helical" evidence="7">
    <location>
        <begin position="28"/>
        <end position="50"/>
    </location>
</feature>
<feature type="domain" description="ABC transmembrane type-1" evidence="8">
    <location>
        <begin position="89"/>
        <end position="278"/>
    </location>
</feature>
<evidence type="ECO:0000256" key="6">
    <source>
        <dbReference type="ARBA" id="ARBA00023136"/>
    </source>
</evidence>
<dbReference type="InterPro" id="IPR000515">
    <property type="entry name" value="MetI-like"/>
</dbReference>
<dbReference type="CDD" id="cd06261">
    <property type="entry name" value="TM_PBP2"/>
    <property type="match status" value="1"/>
</dbReference>
<dbReference type="GO" id="GO:0005886">
    <property type="term" value="C:plasma membrane"/>
    <property type="evidence" value="ECO:0007669"/>
    <property type="project" value="UniProtKB-SubCell"/>
</dbReference>
<keyword evidence="3" id="KW-1003">Cell membrane</keyword>
<keyword evidence="6 7" id="KW-0472">Membrane</keyword>
<comment type="subcellular location">
    <subcellularLocation>
        <location evidence="1 7">Cell membrane</location>
        <topology evidence="1 7">Multi-pass membrane protein</topology>
    </subcellularLocation>
</comment>
<evidence type="ECO:0000256" key="1">
    <source>
        <dbReference type="ARBA" id="ARBA00004651"/>
    </source>
</evidence>
<dbReference type="PANTHER" id="PTHR43744">
    <property type="entry name" value="ABC TRANSPORTER PERMEASE PROTEIN MG189-RELATED-RELATED"/>
    <property type="match status" value="1"/>
</dbReference>
<accession>A0A1I6IK21</accession>
<feature type="transmembrane region" description="Helical" evidence="7">
    <location>
        <begin position="124"/>
        <end position="146"/>
    </location>
</feature>
<dbReference type="Gene3D" id="1.10.3720.10">
    <property type="entry name" value="MetI-like"/>
    <property type="match status" value="1"/>
</dbReference>
<dbReference type="InterPro" id="IPR035906">
    <property type="entry name" value="MetI-like_sf"/>
</dbReference>
<keyword evidence="5 7" id="KW-1133">Transmembrane helix</keyword>
<dbReference type="PROSITE" id="PS50928">
    <property type="entry name" value="ABC_TM1"/>
    <property type="match status" value="1"/>
</dbReference>
<dbReference type="Proteomes" id="UP000198531">
    <property type="component" value="Unassembled WGS sequence"/>
</dbReference>
<feature type="transmembrane region" description="Helical" evidence="7">
    <location>
        <begin position="257"/>
        <end position="278"/>
    </location>
</feature>
<keyword evidence="10" id="KW-1185">Reference proteome</keyword>
<protein>
    <submittedName>
        <fullName evidence="9">Carbohydrate ABC transporter membrane protein 2, CUT1 family</fullName>
    </submittedName>
</protein>
<dbReference type="SUPFAM" id="SSF161098">
    <property type="entry name" value="MetI-like"/>
    <property type="match status" value="1"/>
</dbReference>